<dbReference type="InterPro" id="IPR051396">
    <property type="entry name" value="Bact_Antivir_Def_Nuclease"/>
</dbReference>
<dbReference type="Gene3D" id="3.40.50.300">
    <property type="entry name" value="P-loop containing nucleotide triphosphate hydrolases"/>
    <property type="match status" value="1"/>
</dbReference>
<dbReference type="SUPFAM" id="SSF52540">
    <property type="entry name" value="P-loop containing nucleoside triphosphate hydrolases"/>
    <property type="match status" value="1"/>
</dbReference>
<dbReference type="Proteomes" id="UP000272490">
    <property type="component" value="Unassembled WGS sequence"/>
</dbReference>
<dbReference type="PIRSF" id="PIRSF034888">
    <property type="entry name" value="P-loop_UCP034888"/>
    <property type="match status" value="1"/>
</dbReference>
<reference evidence="2 3" key="1">
    <citation type="submission" date="2018-11" db="EMBL/GenBank/DDBJ databases">
        <title>Genome sequencing of Lachnoanaerobaculum sp. KCOM 2030 (= ChDC B114).</title>
        <authorList>
            <person name="Kook J.-K."/>
            <person name="Park S.-N."/>
            <person name="Lim Y.K."/>
        </authorList>
    </citation>
    <scope>NUCLEOTIDE SEQUENCE [LARGE SCALE GENOMIC DNA]</scope>
    <source>
        <strain evidence="2 3">KCOM 2030</strain>
    </source>
</reference>
<dbReference type="PANTHER" id="PTHR43581">
    <property type="entry name" value="ATP/GTP PHOSPHATASE"/>
    <property type="match status" value="1"/>
</dbReference>
<evidence type="ECO:0000313" key="2">
    <source>
        <dbReference type="EMBL" id="RRJ24593.1"/>
    </source>
</evidence>
<evidence type="ECO:0000313" key="3">
    <source>
        <dbReference type="Proteomes" id="UP000272490"/>
    </source>
</evidence>
<dbReference type="RefSeq" id="WP_128674929.1">
    <property type="nucleotide sequence ID" value="NZ_RRCO01000006.1"/>
</dbReference>
<dbReference type="EMBL" id="RRCO01000006">
    <property type="protein sequence ID" value="RRJ24593.1"/>
    <property type="molecule type" value="Genomic_DNA"/>
</dbReference>
<organism evidence="2 3">
    <name type="scientific">Lachnoanaerobaculum gingivalis</name>
    <dbReference type="NCBI Taxonomy" id="2490855"/>
    <lineage>
        <taxon>Bacteria</taxon>
        <taxon>Bacillati</taxon>
        <taxon>Bacillota</taxon>
        <taxon>Clostridia</taxon>
        <taxon>Lachnospirales</taxon>
        <taxon>Lachnospiraceae</taxon>
        <taxon>Lachnoanaerobaculum</taxon>
    </lineage>
</organism>
<comment type="caution">
    <text evidence="2">The sequence shown here is derived from an EMBL/GenBank/DDBJ whole genome shotgun (WGS) entry which is preliminary data.</text>
</comment>
<evidence type="ECO:0000259" key="1">
    <source>
        <dbReference type="Pfam" id="PF13304"/>
    </source>
</evidence>
<keyword evidence="3" id="KW-1185">Reference proteome</keyword>
<proteinExistence type="predicted"/>
<feature type="domain" description="ATPase AAA-type core" evidence="1">
    <location>
        <begin position="23"/>
        <end position="303"/>
    </location>
</feature>
<protein>
    <recommendedName>
        <fullName evidence="1">ATPase AAA-type core domain-containing protein</fullName>
    </recommendedName>
</protein>
<dbReference type="InterPro" id="IPR027417">
    <property type="entry name" value="P-loop_NTPase"/>
</dbReference>
<dbReference type="OrthoDB" id="308933at2"/>
<dbReference type="Pfam" id="PF13304">
    <property type="entry name" value="AAA_21"/>
    <property type="match status" value="1"/>
</dbReference>
<dbReference type="PANTHER" id="PTHR43581:SF2">
    <property type="entry name" value="EXCINUCLEASE ATPASE SUBUNIT"/>
    <property type="match status" value="1"/>
</dbReference>
<dbReference type="AlphaFoldDB" id="A0A3P3QWC4"/>
<accession>A0A3P3QWC4</accession>
<sequence>MIKKIYVKGLKSVRNVTVNCSKLNLFVGTNSSGKSTFLQSLLLWKQGSLNGKYIDIGDFREVRNYNISKGSIRIEVEEKKSEYIEFIESDEKEGYKIKSSLADIDSVMQDLDGRECYDNGEDEVIFYLDEYFHYLSCHRIGARDIYAKNILEDRGFGIDGEYALAYLLKNESKKIKKNLLKDTEKNTDSLLGQVNYWLDYIVDTTLSISDIKKTNYLQVKYNNNPKNINSDALYCRATNIGSGISYLISVIIACLGAEIGSVIIIENPEIHLHPKAQSKLCEFFCFVSKAGQQLFIESHSDHIFNGLRVGVSNGSVLNSDISVNFFALNENFETQCNPIEFKEYGKIVGTNDEMDINDLFDQFEIDLDRMLGLEV</sequence>
<dbReference type="InterPro" id="IPR014592">
    <property type="entry name" value="P-loop_UCP034888"/>
</dbReference>
<dbReference type="GO" id="GO:0016887">
    <property type="term" value="F:ATP hydrolysis activity"/>
    <property type="evidence" value="ECO:0007669"/>
    <property type="project" value="InterPro"/>
</dbReference>
<gene>
    <name evidence="2" type="ORF">EHV10_12470</name>
</gene>
<name>A0A3P3QWC4_9FIRM</name>
<dbReference type="GO" id="GO:0005524">
    <property type="term" value="F:ATP binding"/>
    <property type="evidence" value="ECO:0007669"/>
    <property type="project" value="InterPro"/>
</dbReference>
<dbReference type="InterPro" id="IPR003959">
    <property type="entry name" value="ATPase_AAA_core"/>
</dbReference>